<dbReference type="Proteomes" id="UP000265520">
    <property type="component" value="Unassembled WGS sequence"/>
</dbReference>
<comment type="caution">
    <text evidence="1">The sequence shown here is derived from an EMBL/GenBank/DDBJ whole genome shotgun (WGS) entry which is preliminary data.</text>
</comment>
<accession>A0A392QXG7</accession>
<evidence type="ECO:0000313" key="1">
    <source>
        <dbReference type="EMBL" id="MCI28669.1"/>
    </source>
</evidence>
<dbReference type="AlphaFoldDB" id="A0A392QXG7"/>
<dbReference type="EMBL" id="LXQA010167198">
    <property type="protein sequence ID" value="MCI28669.1"/>
    <property type="molecule type" value="Genomic_DNA"/>
</dbReference>
<keyword evidence="2" id="KW-1185">Reference proteome</keyword>
<organism evidence="1 2">
    <name type="scientific">Trifolium medium</name>
    <dbReference type="NCBI Taxonomy" id="97028"/>
    <lineage>
        <taxon>Eukaryota</taxon>
        <taxon>Viridiplantae</taxon>
        <taxon>Streptophyta</taxon>
        <taxon>Embryophyta</taxon>
        <taxon>Tracheophyta</taxon>
        <taxon>Spermatophyta</taxon>
        <taxon>Magnoliopsida</taxon>
        <taxon>eudicotyledons</taxon>
        <taxon>Gunneridae</taxon>
        <taxon>Pentapetalae</taxon>
        <taxon>rosids</taxon>
        <taxon>fabids</taxon>
        <taxon>Fabales</taxon>
        <taxon>Fabaceae</taxon>
        <taxon>Papilionoideae</taxon>
        <taxon>50 kb inversion clade</taxon>
        <taxon>NPAAA clade</taxon>
        <taxon>Hologalegina</taxon>
        <taxon>IRL clade</taxon>
        <taxon>Trifolieae</taxon>
        <taxon>Trifolium</taxon>
    </lineage>
</organism>
<proteinExistence type="predicted"/>
<reference evidence="1 2" key="1">
    <citation type="journal article" date="2018" name="Front. Plant Sci.">
        <title>Red Clover (Trifolium pratense) and Zigzag Clover (T. medium) - A Picture of Genomic Similarities and Differences.</title>
        <authorList>
            <person name="Dluhosova J."/>
            <person name="Istvanek J."/>
            <person name="Nedelnik J."/>
            <person name="Repkova J."/>
        </authorList>
    </citation>
    <scope>NUCLEOTIDE SEQUENCE [LARGE SCALE GENOMIC DNA]</scope>
    <source>
        <strain evidence="2">cv. 10/8</strain>
        <tissue evidence="1">Leaf</tissue>
    </source>
</reference>
<evidence type="ECO:0000313" key="2">
    <source>
        <dbReference type="Proteomes" id="UP000265520"/>
    </source>
</evidence>
<feature type="non-terminal residue" evidence="1">
    <location>
        <position position="1"/>
    </location>
</feature>
<protein>
    <submittedName>
        <fullName evidence="1">Uncharacterized protein</fullName>
    </submittedName>
</protein>
<name>A0A392QXG7_9FABA</name>
<sequence>VNFHHVATDGCDLMVGEEMEVMKSEIMARWEGLNLPYHMRLMEILPVRRGPLWY</sequence>